<dbReference type="Proteomes" id="UP000605848">
    <property type="component" value="Unassembled WGS sequence"/>
</dbReference>
<organism evidence="1 2">
    <name type="scientific">Microvirga aerilata</name>
    <dbReference type="NCBI Taxonomy" id="670292"/>
    <lineage>
        <taxon>Bacteria</taxon>
        <taxon>Pseudomonadati</taxon>
        <taxon>Pseudomonadota</taxon>
        <taxon>Alphaproteobacteria</taxon>
        <taxon>Hyphomicrobiales</taxon>
        <taxon>Methylobacteriaceae</taxon>
        <taxon>Microvirga</taxon>
    </lineage>
</organism>
<dbReference type="RefSeq" id="WP_202060783.1">
    <property type="nucleotide sequence ID" value="NZ_JAEQMY010000019.1"/>
</dbReference>
<proteinExistence type="predicted"/>
<protein>
    <submittedName>
        <fullName evidence="1">Uncharacterized protein</fullName>
    </submittedName>
</protein>
<dbReference type="EMBL" id="JAEQMY010000019">
    <property type="protein sequence ID" value="MBL0405218.1"/>
    <property type="molecule type" value="Genomic_DNA"/>
</dbReference>
<evidence type="ECO:0000313" key="1">
    <source>
        <dbReference type="EMBL" id="MBL0405218.1"/>
    </source>
</evidence>
<comment type="caution">
    <text evidence="1">The sequence shown here is derived from an EMBL/GenBank/DDBJ whole genome shotgun (WGS) entry which is preliminary data.</text>
</comment>
<sequence>MHHKVELVARAIHRAEHQELPWDGEPSDRKERFREYARNAINLLNEDIGVLLLALEESAAGKRMKPPRAAA</sequence>
<evidence type="ECO:0000313" key="2">
    <source>
        <dbReference type="Proteomes" id="UP000605848"/>
    </source>
</evidence>
<gene>
    <name evidence="1" type="ORF">JKG68_14695</name>
</gene>
<keyword evidence="2" id="KW-1185">Reference proteome</keyword>
<accession>A0A936ZIJ9</accession>
<reference evidence="1" key="1">
    <citation type="submission" date="2021-01" db="EMBL/GenBank/DDBJ databases">
        <title>Microvirga sp.</title>
        <authorList>
            <person name="Kim M.K."/>
        </authorList>
    </citation>
    <scope>NUCLEOTIDE SEQUENCE</scope>
    <source>
        <strain evidence="1">5420S-16</strain>
    </source>
</reference>
<dbReference type="AlphaFoldDB" id="A0A936ZIJ9"/>
<name>A0A936ZIJ9_9HYPH</name>